<dbReference type="EMBL" id="UZAN01050933">
    <property type="protein sequence ID" value="VDP88568.1"/>
    <property type="molecule type" value="Genomic_DNA"/>
</dbReference>
<dbReference type="AlphaFoldDB" id="A0A183AX04"/>
<evidence type="ECO:0000313" key="3">
    <source>
        <dbReference type="WBParaSite" id="ECPE_0001152401-mRNA-1"/>
    </source>
</evidence>
<sequence length="209" mass="23486">MAATFKASKAQETSLPVERHPCPMRVDVREVYNVVPHSVPGVPYRAQIVPAQALRSVDQVINIDVMESSSSSFRLRGFYSVKFEEEGQREAQSPCLLQSTSQTSDDGAAELWRKHSRGIQHYGSIVFYFGIRISSGYASLKCEWVDVQWVSAKANGYETDVIFIDFSKTFDKVSHGRLLKKLNAHGVGDPLLPWIEDFLVRLTFTVRAA</sequence>
<accession>A0A183AX04</accession>
<reference evidence="1 2" key="2">
    <citation type="submission" date="2018-11" db="EMBL/GenBank/DDBJ databases">
        <authorList>
            <consortium name="Pathogen Informatics"/>
        </authorList>
    </citation>
    <scope>NUCLEOTIDE SEQUENCE [LARGE SCALE GENOMIC DNA]</scope>
    <source>
        <strain evidence="1 2">Egypt</strain>
    </source>
</reference>
<protein>
    <submittedName>
        <fullName evidence="3">Reverse transcriptase domain-containing protein</fullName>
    </submittedName>
</protein>
<gene>
    <name evidence="1" type="ORF">ECPE_LOCUS11490</name>
</gene>
<dbReference type="WBParaSite" id="ECPE_0001152401-mRNA-1">
    <property type="protein sequence ID" value="ECPE_0001152401-mRNA-1"/>
    <property type="gene ID" value="ECPE_0001152401"/>
</dbReference>
<evidence type="ECO:0000313" key="1">
    <source>
        <dbReference type="EMBL" id="VDP88568.1"/>
    </source>
</evidence>
<dbReference type="Proteomes" id="UP000272942">
    <property type="component" value="Unassembled WGS sequence"/>
</dbReference>
<evidence type="ECO:0000313" key="2">
    <source>
        <dbReference type="Proteomes" id="UP000272942"/>
    </source>
</evidence>
<organism evidence="3">
    <name type="scientific">Echinostoma caproni</name>
    <dbReference type="NCBI Taxonomy" id="27848"/>
    <lineage>
        <taxon>Eukaryota</taxon>
        <taxon>Metazoa</taxon>
        <taxon>Spiralia</taxon>
        <taxon>Lophotrochozoa</taxon>
        <taxon>Platyhelminthes</taxon>
        <taxon>Trematoda</taxon>
        <taxon>Digenea</taxon>
        <taxon>Plagiorchiida</taxon>
        <taxon>Echinostomata</taxon>
        <taxon>Echinostomatoidea</taxon>
        <taxon>Echinostomatidae</taxon>
        <taxon>Echinostoma</taxon>
    </lineage>
</organism>
<name>A0A183AX04_9TREM</name>
<proteinExistence type="predicted"/>
<dbReference type="OrthoDB" id="419189at2759"/>
<keyword evidence="2" id="KW-1185">Reference proteome</keyword>
<reference evidence="3" key="1">
    <citation type="submission" date="2016-06" db="UniProtKB">
        <authorList>
            <consortium name="WormBaseParasite"/>
        </authorList>
    </citation>
    <scope>IDENTIFICATION</scope>
</reference>